<gene>
    <name evidence="1" type="ORF">LCGC14_3144770</name>
</gene>
<organism evidence="1">
    <name type="scientific">marine sediment metagenome</name>
    <dbReference type="NCBI Taxonomy" id="412755"/>
    <lineage>
        <taxon>unclassified sequences</taxon>
        <taxon>metagenomes</taxon>
        <taxon>ecological metagenomes</taxon>
    </lineage>
</organism>
<sequence>MSNYNIPKSTIVTKPETTQETITRIEETIQGLQDTLAQINTRIERILALEDKDGVLEYPQLQQDALMNRVETKGNEKLLDSLKAQLQEEEQTALV</sequence>
<accession>A0A0F8VVT2</accession>
<comment type="caution">
    <text evidence="1">The sequence shown here is derived from an EMBL/GenBank/DDBJ whole genome shotgun (WGS) entry which is preliminary data.</text>
</comment>
<dbReference type="AlphaFoldDB" id="A0A0F8VVT2"/>
<dbReference type="EMBL" id="LAZR01069045">
    <property type="protein sequence ID" value="KKK48473.1"/>
    <property type="molecule type" value="Genomic_DNA"/>
</dbReference>
<name>A0A0F8VVT2_9ZZZZ</name>
<feature type="non-terminal residue" evidence="1">
    <location>
        <position position="95"/>
    </location>
</feature>
<reference evidence="1" key="1">
    <citation type="journal article" date="2015" name="Nature">
        <title>Complex archaea that bridge the gap between prokaryotes and eukaryotes.</title>
        <authorList>
            <person name="Spang A."/>
            <person name="Saw J.H."/>
            <person name="Jorgensen S.L."/>
            <person name="Zaremba-Niedzwiedzka K."/>
            <person name="Martijn J."/>
            <person name="Lind A.E."/>
            <person name="van Eijk R."/>
            <person name="Schleper C."/>
            <person name="Guy L."/>
            <person name="Ettema T.J."/>
        </authorList>
    </citation>
    <scope>NUCLEOTIDE SEQUENCE</scope>
</reference>
<proteinExistence type="predicted"/>
<evidence type="ECO:0000313" key="1">
    <source>
        <dbReference type="EMBL" id="KKK48473.1"/>
    </source>
</evidence>
<protein>
    <submittedName>
        <fullName evidence="1">Uncharacterized protein</fullName>
    </submittedName>
</protein>